<feature type="transmembrane region" description="Helical" evidence="1">
    <location>
        <begin position="6"/>
        <end position="24"/>
    </location>
</feature>
<organism evidence="2 3">
    <name type="scientific">Kordia periserrulae</name>
    <dbReference type="NCBI Taxonomy" id="701523"/>
    <lineage>
        <taxon>Bacteria</taxon>
        <taxon>Pseudomonadati</taxon>
        <taxon>Bacteroidota</taxon>
        <taxon>Flavobacteriia</taxon>
        <taxon>Flavobacteriales</taxon>
        <taxon>Flavobacteriaceae</taxon>
        <taxon>Kordia</taxon>
    </lineage>
</organism>
<name>A0A2T6BWL8_9FLAO</name>
<dbReference type="RefSeq" id="WP_108115416.1">
    <property type="nucleotide sequence ID" value="NZ_QBKT01000006.1"/>
</dbReference>
<proteinExistence type="predicted"/>
<feature type="transmembrane region" description="Helical" evidence="1">
    <location>
        <begin position="181"/>
        <end position="202"/>
    </location>
</feature>
<dbReference type="AlphaFoldDB" id="A0A2T6BWL8"/>
<feature type="transmembrane region" description="Helical" evidence="1">
    <location>
        <begin position="62"/>
        <end position="80"/>
    </location>
</feature>
<evidence type="ECO:0008006" key="4">
    <source>
        <dbReference type="Google" id="ProtNLM"/>
    </source>
</evidence>
<evidence type="ECO:0000313" key="3">
    <source>
        <dbReference type="Proteomes" id="UP000244090"/>
    </source>
</evidence>
<evidence type="ECO:0000256" key="1">
    <source>
        <dbReference type="SAM" id="Phobius"/>
    </source>
</evidence>
<keyword evidence="1" id="KW-0812">Transmembrane</keyword>
<accession>A0A2T6BWL8</accession>
<reference evidence="2 3" key="1">
    <citation type="submission" date="2018-04" db="EMBL/GenBank/DDBJ databases">
        <title>Genomic Encyclopedia of Archaeal and Bacterial Type Strains, Phase II (KMG-II): from individual species to whole genera.</title>
        <authorList>
            <person name="Goeker M."/>
        </authorList>
    </citation>
    <scope>NUCLEOTIDE SEQUENCE [LARGE SCALE GENOMIC DNA]</scope>
    <source>
        <strain evidence="2 3">DSM 25731</strain>
    </source>
</reference>
<keyword evidence="1" id="KW-1133">Transmembrane helix</keyword>
<evidence type="ECO:0000313" key="2">
    <source>
        <dbReference type="EMBL" id="PTX60474.1"/>
    </source>
</evidence>
<feature type="transmembrane region" description="Helical" evidence="1">
    <location>
        <begin position="115"/>
        <end position="139"/>
    </location>
</feature>
<keyword evidence="3" id="KW-1185">Reference proteome</keyword>
<gene>
    <name evidence="2" type="ORF">C8N46_106118</name>
</gene>
<protein>
    <recommendedName>
        <fullName evidence="4">YhhN-like protein</fullName>
    </recommendedName>
</protein>
<keyword evidence="1" id="KW-0472">Membrane</keyword>
<dbReference type="EMBL" id="QBKT01000006">
    <property type="protein sequence ID" value="PTX60474.1"/>
    <property type="molecule type" value="Genomic_DNA"/>
</dbReference>
<dbReference type="OrthoDB" id="1453530at2"/>
<feature type="transmembrane region" description="Helical" evidence="1">
    <location>
        <begin position="87"/>
        <end position="103"/>
    </location>
</feature>
<feature type="transmembrane region" description="Helical" evidence="1">
    <location>
        <begin position="151"/>
        <end position="175"/>
    </location>
</feature>
<feature type="transmembrane region" description="Helical" evidence="1">
    <location>
        <begin position="36"/>
        <end position="56"/>
    </location>
</feature>
<comment type="caution">
    <text evidence="2">The sequence shown here is derived from an EMBL/GenBank/DDBJ whole genome shotgun (WGS) entry which is preliminary data.</text>
</comment>
<sequence>MQLLVNTFFLSFQIAALIAAIWYWHAYKHSTERYFLWFLIYVVIHEIVGLTYGYLSDNSNDIIYNVFTLVSFLFYFFWFSKILRKRLFLIPVLLSIFLIFYLYDLFDKDVFYNLYLNPIIAGSFCILTLTISYFVELLNNNTITSFVSSQRFWIVTGLFSFYIGLIPLLIFHRFLNYGSNFYSIVITVLNAVLYGCIFKSFLCLRKKP</sequence>
<dbReference type="Proteomes" id="UP000244090">
    <property type="component" value="Unassembled WGS sequence"/>
</dbReference>